<comment type="caution">
    <text evidence="1">The sequence shown here is derived from an EMBL/GenBank/DDBJ whole genome shotgun (WGS) entry which is preliminary data.</text>
</comment>
<dbReference type="AlphaFoldDB" id="A0A327VQC4"/>
<reference evidence="1 2" key="1">
    <citation type="submission" date="2018-06" db="EMBL/GenBank/DDBJ databases">
        <title>Genomic Encyclopedia of Archaeal and Bacterial Type Strains, Phase II (KMG-II): from individual species to whole genera.</title>
        <authorList>
            <person name="Goeker M."/>
        </authorList>
    </citation>
    <scope>NUCLEOTIDE SEQUENCE [LARGE SCALE GENOMIC DNA]</scope>
    <source>
        <strain evidence="1 2">DSM 29821</strain>
    </source>
</reference>
<dbReference type="Proteomes" id="UP000249819">
    <property type="component" value="Unassembled WGS sequence"/>
</dbReference>
<protein>
    <submittedName>
        <fullName evidence="1">Uncharacterized protein</fullName>
    </submittedName>
</protein>
<organism evidence="1 2">
    <name type="scientific">Chitinophaga dinghuensis</name>
    <dbReference type="NCBI Taxonomy" id="1539050"/>
    <lineage>
        <taxon>Bacteria</taxon>
        <taxon>Pseudomonadati</taxon>
        <taxon>Bacteroidota</taxon>
        <taxon>Chitinophagia</taxon>
        <taxon>Chitinophagales</taxon>
        <taxon>Chitinophagaceae</taxon>
        <taxon>Chitinophaga</taxon>
    </lineage>
</organism>
<proteinExistence type="predicted"/>
<dbReference type="RefSeq" id="WP_146616282.1">
    <property type="nucleotide sequence ID" value="NZ_QLMA01000008.1"/>
</dbReference>
<evidence type="ECO:0000313" key="1">
    <source>
        <dbReference type="EMBL" id="RAJ76656.1"/>
    </source>
</evidence>
<dbReference type="OrthoDB" id="9780310at2"/>
<gene>
    <name evidence="1" type="ORF">CLV59_108176</name>
</gene>
<dbReference type="EMBL" id="QLMA01000008">
    <property type="protein sequence ID" value="RAJ76656.1"/>
    <property type="molecule type" value="Genomic_DNA"/>
</dbReference>
<evidence type="ECO:0000313" key="2">
    <source>
        <dbReference type="Proteomes" id="UP000249819"/>
    </source>
</evidence>
<keyword evidence="2" id="KW-1185">Reference proteome</keyword>
<name>A0A327VQC4_9BACT</name>
<accession>A0A327VQC4</accession>
<sequence length="230" mass="26572">MNEYLNRINNESQAIFKESLKEEEQFTNAHRMSACIFEFAQLLTETNEKKMLITTSEHLEAASMNLALGFYRQAFASLKLALEVGLGAVYFSVYKMEDYEWQNGIADVQWQKVIDKETGILSKRFATAFYPEMENAVKKYHESTTALYSQLSAYVHGNTGKWDWEFNGIFLRYNATLAKTYFELSASVTETILFVLFSRYIRSFSEDRSDLIPAEIYQIPTIHSVLTGEE</sequence>